<dbReference type="PANTHER" id="PTHR46743">
    <property type="entry name" value="TEICHOIC ACIDS EXPORT ATP-BINDING PROTEIN TAGH"/>
    <property type="match status" value="1"/>
</dbReference>
<dbReference type="Gene3D" id="3.40.50.300">
    <property type="entry name" value="P-loop containing nucleotide triphosphate hydrolases"/>
    <property type="match status" value="1"/>
</dbReference>
<dbReference type="SMART" id="SM00382">
    <property type="entry name" value="AAA"/>
    <property type="match status" value="1"/>
</dbReference>
<evidence type="ECO:0000313" key="7">
    <source>
        <dbReference type="EMBL" id="MCW0953070.1"/>
    </source>
</evidence>
<name>A0ABT3E3S6_9LACO</name>
<dbReference type="PROSITE" id="PS00211">
    <property type="entry name" value="ABC_TRANSPORTER_1"/>
    <property type="match status" value="1"/>
</dbReference>
<dbReference type="Pfam" id="PF00005">
    <property type="entry name" value="ABC_tran"/>
    <property type="match status" value="1"/>
</dbReference>
<dbReference type="InterPro" id="IPR015860">
    <property type="entry name" value="ABC_transpr_TagH-like"/>
</dbReference>
<evidence type="ECO:0000256" key="4">
    <source>
        <dbReference type="ARBA" id="ARBA00022840"/>
    </source>
</evidence>
<evidence type="ECO:0000256" key="1">
    <source>
        <dbReference type="ARBA" id="ARBA00005417"/>
    </source>
</evidence>
<dbReference type="InterPro" id="IPR017871">
    <property type="entry name" value="ABC_transporter-like_CS"/>
</dbReference>
<comment type="similarity">
    <text evidence="1">Belongs to the ABC transporter superfamily.</text>
</comment>
<dbReference type="EMBL" id="JAOZFE010000002">
    <property type="protein sequence ID" value="MCW0953070.1"/>
    <property type="molecule type" value="Genomic_DNA"/>
</dbReference>
<keyword evidence="4 7" id="KW-0067">ATP-binding</keyword>
<dbReference type="InterPro" id="IPR027417">
    <property type="entry name" value="P-loop_NTPase"/>
</dbReference>
<dbReference type="Proteomes" id="UP001526225">
    <property type="component" value="Unassembled WGS sequence"/>
</dbReference>
<dbReference type="PROSITE" id="PS50893">
    <property type="entry name" value="ABC_TRANSPORTER_2"/>
    <property type="match status" value="1"/>
</dbReference>
<evidence type="ECO:0000256" key="5">
    <source>
        <dbReference type="SAM" id="Phobius"/>
    </source>
</evidence>
<dbReference type="SUPFAM" id="SSF52540">
    <property type="entry name" value="P-loop containing nucleoside triphosphate hydrolases"/>
    <property type="match status" value="1"/>
</dbReference>
<dbReference type="CDD" id="cd03220">
    <property type="entry name" value="ABC_KpsT_Wzt"/>
    <property type="match status" value="1"/>
</dbReference>
<evidence type="ECO:0000313" key="8">
    <source>
        <dbReference type="Proteomes" id="UP001526225"/>
    </source>
</evidence>
<reference evidence="7 8" key="1">
    <citation type="submission" date="2022-10" db="EMBL/GenBank/DDBJ databases">
        <title>Weissella fermenti sp. nov., isolated from fermented cabbage.</title>
        <authorList>
            <person name="Lee J.K."/>
            <person name="Baek J.H."/>
            <person name="Choi D.G."/>
            <person name="Kim J.M."/>
            <person name="Jeon C.O."/>
        </authorList>
    </citation>
    <scope>NUCLEOTIDE SEQUENCE [LARGE SCALE GENOMIC DNA]</scope>
    <source>
        <strain evidence="7 8">KACC 18534</strain>
    </source>
</reference>
<feature type="domain" description="ABC transporter" evidence="6">
    <location>
        <begin position="23"/>
        <end position="246"/>
    </location>
</feature>
<gene>
    <name evidence="7" type="ORF">OIT44_03155</name>
</gene>
<keyword evidence="5" id="KW-1133">Transmembrane helix</keyword>
<evidence type="ECO:0000256" key="3">
    <source>
        <dbReference type="ARBA" id="ARBA00022741"/>
    </source>
</evidence>
<dbReference type="RefSeq" id="WP_213408491.1">
    <property type="nucleotide sequence ID" value="NZ_CP074441.1"/>
</dbReference>
<dbReference type="GO" id="GO:0005524">
    <property type="term" value="F:ATP binding"/>
    <property type="evidence" value="ECO:0007669"/>
    <property type="project" value="UniProtKB-KW"/>
</dbReference>
<proteinExistence type="inferred from homology"/>
<evidence type="ECO:0000256" key="2">
    <source>
        <dbReference type="ARBA" id="ARBA00022448"/>
    </source>
</evidence>
<sequence length="340" mass="37610">METTKEKKIEAKYITKQYELAPSRVEKLQATLFNRDFAVFWAVRGVSFTAYAGETIAIVGTNGSGKSTLMKMVAGIIPNTSGTINIHGDTSLIAINAGLRGGMTGRENIKLKGLMLGLTEQEIDERMEDIIDFSELGDFIEQQVKHYSSGMKSKLGFAISVYTNPDIIIVDEALSVGDATFNRKALAKIKDFQAAGKTIFFVSHDLKQVREMADKVLWMHFGEVRMFGPTREVMDQYDAFVDEYKALDSAGQIQYRDEKREAQMSFSVEKLAERAMNQVSTPVDKQAVKNQVFSQPFNDRLTLGDKIGLALFMMIAIFLGSTLIGQASVLMGMVAAGGMN</sequence>
<organism evidence="7 8">
    <name type="scientific">Weissella ceti</name>
    <dbReference type="NCBI Taxonomy" id="759620"/>
    <lineage>
        <taxon>Bacteria</taxon>
        <taxon>Bacillati</taxon>
        <taxon>Bacillota</taxon>
        <taxon>Bacilli</taxon>
        <taxon>Lactobacillales</taxon>
        <taxon>Lactobacillaceae</taxon>
        <taxon>Weissella</taxon>
    </lineage>
</organism>
<dbReference type="InterPro" id="IPR003593">
    <property type="entry name" value="AAA+_ATPase"/>
</dbReference>
<comment type="caution">
    <text evidence="7">The sequence shown here is derived from an EMBL/GenBank/DDBJ whole genome shotgun (WGS) entry which is preliminary data.</text>
</comment>
<dbReference type="InterPro" id="IPR050683">
    <property type="entry name" value="Bact_Polysacc_Export_ATP-bd"/>
</dbReference>
<keyword evidence="3" id="KW-0547">Nucleotide-binding</keyword>
<keyword evidence="2" id="KW-0813">Transport</keyword>
<keyword evidence="8" id="KW-1185">Reference proteome</keyword>
<protein>
    <submittedName>
        <fullName evidence="7">ABC transporter ATP-binding protein</fullName>
    </submittedName>
</protein>
<feature type="transmembrane region" description="Helical" evidence="5">
    <location>
        <begin position="309"/>
        <end position="336"/>
    </location>
</feature>
<accession>A0ABT3E3S6</accession>
<evidence type="ECO:0000259" key="6">
    <source>
        <dbReference type="PROSITE" id="PS50893"/>
    </source>
</evidence>
<keyword evidence="5" id="KW-0812">Transmembrane</keyword>
<dbReference type="InterPro" id="IPR003439">
    <property type="entry name" value="ABC_transporter-like_ATP-bd"/>
</dbReference>
<dbReference type="PANTHER" id="PTHR46743:SF2">
    <property type="entry name" value="TEICHOIC ACIDS EXPORT ATP-BINDING PROTEIN TAGH"/>
    <property type="match status" value="1"/>
</dbReference>
<keyword evidence="5" id="KW-0472">Membrane</keyword>